<dbReference type="AlphaFoldDB" id="A0A0X2NLS5"/>
<proteinExistence type="inferred from homology"/>
<accession>A0A0X2NLS5</accession>
<keyword evidence="3 8" id="KW-0548">Nucleotidyltransferase</keyword>
<dbReference type="InterPro" id="IPR027417">
    <property type="entry name" value="P-loop_NTPase"/>
</dbReference>
<organism evidence="8 9">
    <name type="scientific">Corynebacterium variabile</name>
    <dbReference type="NCBI Taxonomy" id="1727"/>
    <lineage>
        <taxon>Bacteria</taxon>
        <taxon>Bacillati</taxon>
        <taxon>Actinomycetota</taxon>
        <taxon>Actinomycetes</taxon>
        <taxon>Mycobacteriales</taxon>
        <taxon>Corynebacteriaceae</taxon>
        <taxon>Corynebacterium</taxon>
    </lineage>
</organism>
<dbReference type="EMBL" id="FAUH01000005">
    <property type="protein sequence ID" value="CUU65691.1"/>
    <property type="molecule type" value="Genomic_DNA"/>
</dbReference>
<dbReference type="PANTHER" id="PTHR34388:SF1">
    <property type="entry name" value="DNA POLYMERASE III SUBUNIT DELTA"/>
    <property type="match status" value="1"/>
</dbReference>
<dbReference type="NCBIfam" id="NF004165">
    <property type="entry name" value="PRK05629.1"/>
    <property type="match status" value="1"/>
</dbReference>
<evidence type="ECO:0000256" key="3">
    <source>
        <dbReference type="ARBA" id="ARBA00022695"/>
    </source>
</evidence>
<dbReference type="InterPro" id="IPR008921">
    <property type="entry name" value="DNA_pol3_clamp-load_cplx_C"/>
</dbReference>
<dbReference type="SUPFAM" id="SSF52540">
    <property type="entry name" value="P-loop containing nucleoside triphosphate hydrolases"/>
    <property type="match status" value="1"/>
</dbReference>
<evidence type="ECO:0000256" key="5">
    <source>
        <dbReference type="ARBA" id="ARBA00022932"/>
    </source>
</evidence>
<dbReference type="EC" id="2.7.7.7" evidence="1"/>
<dbReference type="GO" id="GO:0003677">
    <property type="term" value="F:DNA binding"/>
    <property type="evidence" value="ECO:0007669"/>
    <property type="project" value="InterPro"/>
</dbReference>
<evidence type="ECO:0000256" key="7">
    <source>
        <dbReference type="ARBA" id="ARBA00049244"/>
    </source>
</evidence>
<reference evidence="9" key="1">
    <citation type="submission" date="2015-11" db="EMBL/GenBank/DDBJ databases">
        <authorList>
            <person name="Dugat-Bony E."/>
        </authorList>
    </citation>
    <scope>NUCLEOTIDE SEQUENCE [LARGE SCALE GENOMIC DNA]</scope>
    <source>
        <strain evidence="9">Mu292</strain>
    </source>
</reference>
<gene>
    <name evidence="8" type="ORF">CVAR292_01023</name>
</gene>
<name>A0A0X2NLS5_9CORY</name>
<evidence type="ECO:0000256" key="4">
    <source>
        <dbReference type="ARBA" id="ARBA00022705"/>
    </source>
</evidence>
<dbReference type="GO" id="GO:0009360">
    <property type="term" value="C:DNA polymerase III complex"/>
    <property type="evidence" value="ECO:0007669"/>
    <property type="project" value="TreeGrafter"/>
</dbReference>
<evidence type="ECO:0000256" key="2">
    <source>
        <dbReference type="ARBA" id="ARBA00022679"/>
    </source>
</evidence>
<evidence type="ECO:0000256" key="6">
    <source>
        <dbReference type="ARBA" id="ARBA00034754"/>
    </source>
</evidence>
<comment type="catalytic activity">
    <reaction evidence="7">
        <text>DNA(n) + a 2'-deoxyribonucleoside 5'-triphosphate = DNA(n+1) + diphosphate</text>
        <dbReference type="Rhea" id="RHEA:22508"/>
        <dbReference type="Rhea" id="RHEA-COMP:17339"/>
        <dbReference type="Rhea" id="RHEA-COMP:17340"/>
        <dbReference type="ChEBI" id="CHEBI:33019"/>
        <dbReference type="ChEBI" id="CHEBI:61560"/>
        <dbReference type="ChEBI" id="CHEBI:173112"/>
        <dbReference type="EC" id="2.7.7.7"/>
    </reaction>
</comment>
<keyword evidence="4" id="KW-0235">DNA replication</keyword>
<evidence type="ECO:0000256" key="1">
    <source>
        <dbReference type="ARBA" id="ARBA00012417"/>
    </source>
</evidence>
<keyword evidence="2 8" id="KW-0808">Transferase</keyword>
<dbReference type="Gene3D" id="3.40.50.300">
    <property type="entry name" value="P-loop containing nucleotide triphosphate hydrolases"/>
    <property type="match status" value="1"/>
</dbReference>
<dbReference type="SUPFAM" id="SSF48019">
    <property type="entry name" value="post-AAA+ oligomerization domain-like"/>
    <property type="match status" value="1"/>
</dbReference>
<sequence length="337" mass="34953">MAGMAPASSVSSTRPSATAQVYLIVGGDDFLAERRRTAIVEEARRSAGNPDLPVEMRKVSEIDAGELAELLSPSLFAEDRVVAVTGLAEASKDTAGLIEAAVADPAPGVVLILQHSGKGRQKALVTSLPKKAPTGALQVLSAEELKGRERAGFIDAEFRDAGVRVSPDVTEALLDAVGTDLRELASAVSQLVSDTGGKVTAAAVHRYYQGSAEVSGFDVAEYAVSGRTDQAVGAARRALQLGVPHVLLASALSGMMGDIAKVHGVGRINARAQAAEFGMPPWKLEKTVRLARAWTAAGVAAAVQVVAELDAGVKGWAADPEYAVEDAVRRISVLARG</sequence>
<dbReference type="Proteomes" id="UP000182498">
    <property type="component" value="Unassembled WGS sequence"/>
</dbReference>
<dbReference type="OMA" id="QQMRGWT"/>
<dbReference type="GO" id="GO:0003887">
    <property type="term" value="F:DNA-directed DNA polymerase activity"/>
    <property type="evidence" value="ECO:0007669"/>
    <property type="project" value="UniProtKB-KW"/>
</dbReference>
<dbReference type="InterPro" id="IPR005790">
    <property type="entry name" value="DNA_polIII_delta"/>
</dbReference>
<keyword evidence="9" id="KW-1185">Reference proteome</keyword>
<dbReference type="GO" id="GO:0006261">
    <property type="term" value="P:DNA-templated DNA replication"/>
    <property type="evidence" value="ECO:0007669"/>
    <property type="project" value="TreeGrafter"/>
</dbReference>
<dbReference type="Gene3D" id="1.10.8.60">
    <property type="match status" value="1"/>
</dbReference>
<dbReference type="RefSeq" id="WP_014009475.1">
    <property type="nucleotide sequence ID" value="NZ_BJNT01000012.1"/>
</dbReference>
<keyword evidence="5" id="KW-0239">DNA-directed DNA polymerase</keyword>
<dbReference type="GeneID" id="82887789"/>
<dbReference type="NCBIfam" id="TIGR01128">
    <property type="entry name" value="holA"/>
    <property type="match status" value="1"/>
</dbReference>
<evidence type="ECO:0000313" key="9">
    <source>
        <dbReference type="Proteomes" id="UP000182498"/>
    </source>
</evidence>
<comment type="similarity">
    <text evidence="6">Belongs to the DNA polymerase HolA subunit family.</text>
</comment>
<dbReference type="PANTHER" id="PTHR34388">
    <property type="entry name" value="DNA POLYMERASE III SUBUNIT DELTA"/>
    <property type="match status" value="1"/>
</dbReference>
<protein>
    <recommendedName>
        <fullName evidence="1">DNA-directed DNA polymerase</fullName>
        <ecNumber evidence="1">2.7.7.7</ecNumber>
    </recommendedName>
</protein>
<evidence type="ECO:0000313" key="8">
    <source>
        <dbReference type="EMBL" id="CUU65691.1"/>
    </source>
</evidence>
<dbReference type="Gene3D" id="1.20.272.10">
    <property type="match status" value="1"/>
</dbReference>